<dbReference type="RefSeq" id="WP_074789874.1">
    <property type="nucleotide sequence ID" value="NZ_FNZX01000005.1"/>
</dbReference>
<name>A0A1H7HBJ2_9FIRM</name>
<reference evidence="2" key="1">
    <citation type="submission" date="2016-10" db="EMBL/GenBank/DDBJ databases">
        <authorList>
            <person name="Varghese N."/>
        </authorList>
    </citation>
    <scope>NUCLEOTIDE SEQUENCE [LARGE SCALE GENOMIC DNA]</scope>
    <source>
        <strain evidence="2">ACV-9</strain>
    </source>
</reference>
<gene>
    <name evidence="1" type="ORF">SAMN02910377_00996</name>
</gene>
<dbReference type="InterPro" id="IPR025427">
    <property type="entry name" value="DUF4160"/>
</dbReference>
<keyword evidence="2" id="KW-1185">Reference proteome</keyword>
<evidence type="ECO:0008006" key="3">
    <source>
        <dbReference type="Google" id="ProtNLM"/>
    </source>
</evidence>
<dbReference type="AlphaFoldDB" id="A0A1H7HBJ2"/>
<sequence>MPVISRFNGIVIRMYFRSSEHNPPHLHAIYGDDVAAIDLRTDELIEGELPPKIMSLVLQWMSVNRDELLEIWSTQNFKKLPPLE</sequence>
<dbReference type="EMBL" id="FNZX01000005">
    <property type="protein sequence ID" value="SEK47644.1"/>
    <property type="molecule type" value="Genomic_DNA"/>
</dbReference>
<evidence type="ECO:0000313" key="2">
    <source>
        <dbReference type="Proteomes" id="UP000182321"/>
    </source>
</evidence>
<proteinExistence type="predicted"/>
<evidence type="ECO:0000313" key="1">
    <source>
        <dbReference type="EMBL" id="SEK47644.1"/>
    </source>
</evidence>
<dbReference type="Proteomes" id="UP000182321">
    <property type="component" value="Unassembled WGS sequence"/>
</dbReference>
<accession>A0A1H7HBJ2</accession>
<organism evidence="1 2">
    <name type="scientific">Pseudobutyrivibrio ruminis</name>
    <dbReference type="NCBI Taxonomy" id="46206"/>
    <lineage>
        <taxon>Bacteria</taxon>
        <taxon>Bacillati</taxon>
        <taxon>Bacillota</taxon>
        <taxon>Clostridia</taxon>
        <taxon>Lachnospirales</taxon>
        <taxon>Lachnospiraceae</taxon>
        <taxon>Pseudobutyrivibrio</taxon>
    </lineage>
</organism>
<protein>
    <recommendedName>
        <fullName evidence="3">DUF4160 domain-containing protein</fullName>
    </recommendedName>
</protein>
<dbReference type="Pfam" id="PF13711">
    <property type="entry name" value="DUF4160"/>
    <property type="match status" value="1"/>
</dbReference>